<dbReference type="Proteomes" id="UP000023464">
    <property type="component" value="Unassembled WGS sequence"/>
</dbReference>
<proteinExistence type="predicted"/>
<dbReference type="PATRIC" id="fig|1393736.3.peg.178"/>
<comment type="caution">
    <text evidence="1">The sequence shown here is derived from an EMBL/GenBank/DDBJ whole genome shotgun (WGS) entry which is preliminary data.</text>
</comment>
<name>A0A022PLZ7_9GAMM</name>
<dbReference type="AlphaFoldDB" id="A0A022PLZ7"/>
<gene>
    <name evidence="1" type="ORF">BA1DRAFT_00183</name>
</gene>
<sequence length="280" mass="31429">MEHILNNPDYAVKKAQEWIEHIEKGGTRLLNDWERSDNIIMDSPDAGDYSDVQSPANGAATGDYAQLAKDSSTSSKNPLSITEGLQTVINMCRAVSGYNPLDPQGQGNKKNFFSFTEELSGVPFLSLLSTSVQNVIQKSHDADVLINSFLENFLGLSSQEKEQMKTPLRQLAIAALSYAGRRQTQSNFVQSVLATSPRGGVSFFLYWSEFSIVAYEDDKGLIEFKSHYFLPQAEYNLRYESWVNVRPAFEKAQKVSLEDWIDSMTTRRKKGSNVRALCIE</sequence>
<evidence type="ECO:0000313" key="1">
    <source>
        <dbReference type="EMBL" id="EYU17127.1"/>
    </source>
</evidence>
<accession>A0A022PLZ7</accession>
<protein>
    <submittedName>
        <fullName evidence="1">Uncharacterized protein</fullName>
    </submittedName>
</protein>
<evidence type="ECO:0000313" key="2">
    <source>
        <dbReference type="Proteomes" id="UP000023464"/>
    </source>
</evidence>
<dbReference type="EMBL" id="JFGV01000002">
    <property type="protein sequence ID" value="EYU17127.1"/>
    <property type="molecule type" value="Genomic_DNA"/>
</dbReference>
<keyword evidence="2" id="KW-1185">Reference proteome</keyword>
<dbReference type="RefSeq" id="WP_036775390.1">
    <property type="nucleotide sequence ID" value="NZ_CAWLTM010000113.1"/>
</dbReference>
<reference evidence="1 2" key="1">
    <citation type="submission" date="2014-03" db="EMBL/GenBank/DDBJ databases">
        <title>Draft Genome of Photorhabdus luminescens BA1, an Egyptian Isolate.</title>
        <authorList>
            <person name="Ghazal S."/>
            <person name="Hurst S.G.IV."/>
            <person name="Morris K."/>
            <person name="Thomas K."/>
            <person name="Tisa L.S."/>
        </authorList>
    </citation>
    <scope>NUCLEOTIDE SEQUENCE [LARGE SCALE GENOMIC DNA]</scope>
    <source>
        <strain evidence="1 2">BA1</strain>
    </source>
</reference>
<organism evidence="1 2">
    <name type="scientific">Photorhabdus aegyptia</name>
    <dbReference type="NCBI Taxonomy" id="2805098"/>
    <lineage>
        <taxon>Bacteria</taxon>
        <taxon>Pseudomonadati</taxon>
        <taxon>Pseudomonadota</taxon>
        <taxon>Gammaproteobacteria</taxon>
        <taxon>Enterobacterales</taxon>
        <taxon>Morganellaceae</taxon>
        <taxon>Photorhabdus</taxon>
    </lineage>
</organism>